<comment type="caution">
    <text evidence="2">The sequence shown here is derived from an EMBL/GenBank/DDBJ whole genome shotgun (WGS) entry which is preliminary data.</text>
</comment>
<dbReference type="InterPro" id="IPR059123">
    <property type="entry name" value="StrF_dom"/>
</dbReference>
<organism evidence="2 3">
    <name type="scientific">Flavobacterium artemisiae</name>
    <dbReference type="NCBI Taxonomy" id="2126556"/>
    <lineage>
        <taxon>Bacteria</taxon>
        <taxon>Pseudomonadati</taxon>
        <taxon>Bacteroidota</taxon>
        <taxon>Flavobacteriia</taxon>
        <taxon>Flavobacteriales</taxon>
        <taxon>Flavobacteriaceae</taxon>
        <taxon>Flavobacterium</taxon>
    </lineage>
</organism>
<accession>A0ABW4H8W7</accession>
<dbReference type="EMBL" id="JBHUDZ010000002">
    <property type="protein sequence ID" value="MFD1601636.1"/>
    <property type="molecule type" value="Genomic_DNA"/>
</dbReference>
<evidence type="ECO:0000259" key="1">
    <source>
        <dbReference type="Pfam" id="PF13712"/>
    </source>
</evidence>
<dbReference type="InterPro" id="IPR029044">
    <property type="entry name" value="Nucleotide-diphossugar_trans"/>
</dbReference>
<dbReference type="Pfam" id="PF13712">
    <property type="entry name" value="Glyco_tranf_2_5"/>
    <property type="match status" value="1"/>
</dbReference>
<gene>
    <name evidence="2" type="ORF">ACFSC2_02670</name>
</gene>
<reference evidence="3" key="1">
    <citation type="journal article" date="2019" name="Int. J. Syst. Evol. Microbiol.">
        <title>The Global Catalogue of Microorganisms (GCM) 10K type strain sequencing project: providing services to taxonomists for standard genome sequencing and annotation.</title>
        <authorList>
            <consortium name="The Broad Institute Genomics Platform"/>
            <consortium name="The Broad Institute Genome Sequencing Center for Infectious Disease"/>
            <person name="Wu L."/>
            <person name="Ma J."/>
        </authorList>
    </citation>
    <scope>NUCLEOTIDE SEQUENCE [LARGE SCALE GENOMIC DNA]</scope>
    <source>
        <strain evidence="3">CCUG 70865</strain>
    </source>
</reference>
<dbReference type="Gene3D" id="3.90.550.10">
    <property type="entry name" value="Spore Coat Polysaccharide Biosynthesis Protein SpsA, Chain A"/>
    <property type="match status" value="1"/>
</dbReference>
<sequence length="277" mass="32034">MISLIICSRTNVLPESFTQNVSDTIGCSYELIVIDNSQNQYSIFEAYNLGIQQSKGEILCFVHDDVLFHTKEWGAVLELQFKENPDFSVIGIAGSKVKTKFPTGWWDCEDQYKVLNIIQHDKDQIDYQNSGFNKGNLQKVLFIDGVFMALKKNHFFLFDTDLKGFHNYDLNLCIKIRENSGNIGVTNKILLEHLSVGNLNRDWFISTAAFHKKYFKSLTINNSSPEQEIFAGKRFIDYTMRILGKKKGIIYLLSVFRFTNSFKVKYTLGKYIINKFF</sequence>
<dbReference type="Proteomes" id="UP001597138">
    <property type="component" value="Unassembled WGS sequence"/>
</dbReference>
<evidence type="ECO:0000313" key="2">
    <source>
        <dbReference type="EMBL" id="MFD1601636.1"/>
    </source>
</evidence>
<keyword evidence="3" id="KW-1185">Reference proteome</keyword>
<protein>
    <submittedName>
        <fullName evidence="2">Glycosyltransferase</fullName>
    </submittedName>
</protein>
<dbReference type="RefSeq" id="WP_379816068.1">
    <property type="nucleotide sequence ID" value="NZ_JBHUDZ010000002.1"/>
</dbReference>
<feature type="domain" description="Streptomycin biosynthesis protein StrF" evidence="1">
    <location>
        <begin position="18"/>
        <end position="187"/>
    </location>
</feature>
<proteinExistence type="predicted"/>
<dbReference type="SUPFAM" id="SSF53448">
    <property type="entry name" value="Nucleotide-diphospho-sugar transferases"/>
    <property type="match status" value="1"/>
</dbReference>
<evidence type="ECO:0000313" key="3">
    <source>
        <dbReference type="Proteomes" id="UP001597138"/>
    </source>
</evidence>
<name>A0ABW4H8W7_9FLAO</name>